<dbReference type="Gene3D" id="3.30.450.20">
    <property type="entry name" value="PAS domain"/>
    <property type="match status" value="1"/>
</dbReference>
<dbReference type="AlphaFoldDB" id="A0AAU7LZV4"/>
<evidence type="ECO:0000256" key="5">
    <source>
        <dbReference type="ARBA" id="ARBA00022553"/>
    </source>
</evidence>
<dbReference type="InterPro" id="IPR029016">
    <property type="entry name" value="GAF-like_dom_sf"/>
</dbReference>
<evidence type="ECO:0000256" key="2">
    <source>
        <dbReference type="ARBA" id="ARBA00004429"/>
    </source>
</evidence>
<dbReference type="InterPro" id="IPR035965">
    <property type="entry name" value="PAS-like_dom_sf"/>
</dbReference>
<dbReference type="SUPFAM" id="SSF55781">
    <property type="entry name" value="GAF domain-like"/>
    <property type="match status" value="1"/>
</dbReference>
<dbReference type="InterPro" id="IPR003594">
    <property type="entry name" value="HATPase_dom"/>
</dbReference>
<dbReference type="PANTHER" id="PTHR43711:SF1">
    <property type="entry name" value="HISTIDINE KINASE 1"/>
    <property type="match status" value="1"/>
</dbReference>
<dbReference type="GO" id="GO:0005886">
    <property type="term" value="C:plasma membrane"/>
    <property type="evidence" value="ECO:0007669"/>
    <property type="project" value="UniProtKB-SubCell"/>
</dbReference>
<evidence type="ECO:0000256" key="7">
    <source>
        <dbReference type="ARBA" id="ARBA00022777"/>
    </source>
</evidence>
<dbReference type="InterPro" id="IPR003018">
    <property type="entry name" value="GAF"/>
</dbReference>
<sequence>MTTSTLTFAGEGAMRALLRAHDWSGFALGPPTAWPGPLKTVIQLMLDCRRPSCLAWGPQLHLFYNDAYMEVLGEKHPSALARPFWDVWPELRQDLGPAVARALKGEPSLQKNMPFQIMRQGFLEPTLFIFSLLPVRDDEGQVAGLFSLGMETTEQVQAEQSQRFLLALTDGLRPLDEPDRITALACEMLGRHLKASRVFYCEVDHLQRTFFIRSNWVRQGLDSVAGETRRLDDYGPQIIDMLYGAQPVAINDIAQDPRTAPYAQAYRRIGLRAYLAIPLIKSNRLISLLSVHSDVPRRWSRRDRYLCEQLIERTWAAAQNAHAQAQLRTAVDKLKMADAQKDEFLAMLGHELRNPLAPIRSAAELLMRAKLDEGEVRQTSEIIARQVDHMTVLIDDLLDVSRVTRGLIELEKTPLDMRRIVQDAVEQVDPLIRSRHHHLALHLTPEVTTVMGDEKRLVQVVANLLNNAAKYTPQGGHLVLRTELHDQKVVLSVMDDGIGMEPELASRVFELFAQAERTPDRASGGLGLGLALVKSLVELHGGGVTGASIGPGKGSTFTVSLPRLPVQAERAKGQQAA</sequence>
<evidence type="ECO:0000313" key="12">
    <source>
        <dbReference type="EMBL" id="XBP73132.1"/>
    </source>
</evidence>
<keyword evidence="8" id="KW-0902">Two-component regulatory system</keyword>
<dbReference type="SMART" id="SM00065">
    <property type="entry name" value="GAF"/>
    <property type="match status" value="1"/>
</dbReference>
<comment type="similarity">
    <text evidence="3">In the N-terminal section; belongs to the phytochrome family.</text>
</comment>
<keyword evidence="12" id="KW-0614">Plasmid</keyword>
<keyword evidence="5" id="KW-0597">Phosphoprotein</keyword>
<dbReference type="Gene3D" id="3.30.450.40">
    <property type="match status" value="1"/>
</dbReference>
<dbReference type="InterPro" id="IPR036890">
    <property type="entry name" value="HATPase_C_sf"/>
</dbReference>
<dbReference type="InterPro" id="IPR005467">
    <property type="entry name" value="His_kinase_dom"/>
</dbReference>
<dbReference type="InterPro" id="IPR004358">
    <property type="entry name" value="Sig_transdc_His_kin-like_C"/>
</dbReference>
<dbReference type="GO" id="GO:0000155">
    <property type="term" value="F:phosphorelay sensor kinase activity"/>
    <property type="evidence" value="ECO:0007669"/>
    <property type="project" value="InterPro"/>
</dbReference>
<feature type="domain" description="Histidine kinase" evidence="11">
    <location>
        <begin position="347"/>
        <end position="565"/>
    </location>
</feature>
<proteinExistence type="inferred from homology"/>
<keyword evidence="7" id="KW-0418">Kinase</keyword>
<dbReference type="InterPro" id="IPR050736">
    <property type="entry name" value="Sensor_HK_Regulatory"/>
</dbReference>
<dbReference type="SUPFAM" id="SSF55785">
    <property type="entry name" value="PYP-like sensor domain (PAS domain)"/>
    <property type="match status" value="1"/>
</dbReference>
<accession>A0AAU7LZV4</accession>
<dbReference type="SUPFAM" id="SSF47384">
    <property type="entry name" value="Homodimeric domain of signal transducing histidine kinase"/>
    <property type="match status" value="1"/>
</dbReference>
<comment type="subcellular location">
    <subcellularLocation>
        <location evidence="2">Cell inner membrane</location>
        <topology evidence="2">Multi-pass membrane protein</topology>
    </subcellularLocation>
</comment>
<evidence type="ECO:0000256" key="9">
    <source>
        <dbReference type="ARBA" id="ARBA00023136"/>
    </source>
</evidence>
<dbReference type="PRINTS" id="PR00344">
    <property type="entry name" value="BCTRLSENSOR"/>
</dbReference>
<dbReference type="FunFam" id="3.30.565.10:FF:000006">
    <property type="entry name" value="Sensor histidine kinase WalK"/>
    <property type="match status" value="1"/>
</dbReference>
<dbReference type="GO" id="GO:0005524">
    <property type="term" value="F:ATP binding"/>
    <property type="evidence" value="ECO:0007669"/>
    <property type="project" value="UniProtKB-KW"/>
</dbReference>
<organism evidence="12">
    <name type="scientific">Polaromonas hydrogenivorans</name>
    <dbReference type="NCBI Taxonomy" id="335476"/>
    <lineage>
        <taxon>Bacteria</taxon>
        <taxon>Pseudomonadati</taxon>
        <taxon>Pseudomonadota</taxon>
        <taxon>Betaproteobacteria</taxon>
        <taxon>Burkholderiales</taxon>
        <taxon>Comamonadaceae</taxon>
        <taxon>Polaromonas</taxon>
    </lineage>
</organism>
<dbReference type="CDD" id="cd00075">
    <property type="entry name" value="HATPase"/>
    <property type="match status" value="1"/>
</dbReference>
<dbReference type="Pfam" id="PF00512">
    <property type="entry name" value="HisKA"/>
    <property type="match status" value="1"/>
</dbReference>
<dbReference type="SMART" id="SM00387">
    <property type="entry name" value="HATPase_c"/>
    <property type="match status" value="1"/>
</dbReference>
<dbReference type="EMBL" id="CP157679">
    <property type="protein sequence ID" value="XBP73132.1"/>
    <property type="molecule type" value="Genomic_DNA"/>
</dbReference>
<evidence type="ECO:0000256" key="6">
    <source>
        <dbReference type="ARBA" id="ARBA00022679"/>
    </source>
</evidence>
<evidence type="ECO:0000256" key="1">
    <source>
        <dbReference type="ARBA" id="ARBA00000085"/>
    </source>
</evidence>
<dbReference type="PROSITE" id="PS50109">
    <property type="entry name" value="HIS_KIN"/>
    <property type="match status" value="1"/>
</dbReference>
<dbReference type="Pfam" id="PF01590">
    <property type="entry name" value="GAF"/>
    <property type="match status" value="1"/>
</dbReference>
<dbReference type="Gene3D" id="3.30.565.10">
    <property type="entry name" value="Histidine kinase-like ATPase, C-terminal domain"/>
    <property type="match status" value="1"/>
</dbReference>
<evidence type="ECO:0000256" key="4">
    <source>
        <dbReference type="ARBA" id="ARBA00012438"/>
    </source>
</evidence>
<dbReference type="EC" id="2.7.13.3" evidence="4"/>
<evidence type="ECO:0000256" key="3">
    <source>
        <dbReference type="ARBA" id="ARBA00006402"/>
    </source>
</evidence>
<dbReference type="Pfam" id="PF02518">
    <property type="entry name" value="HATPase_c"/>
    <property type="match status" value="1"/>
</dbReference>
<keyword evidence="9" id="KW-0472">Membrane</keyword>
<dbReference type="SMART" id="SM00388">
    <property type="entry name" value="HisKA"/>
    <property type="match status" value="1"/>
</dbReference>
<protein>
    <recommendedName>
        <fullName evidence="4">histidine kinase</fullName>
        <ecNumber evidence="4">2.7.13.3</ecNumber>
    </recommendedName>
</protein>
<evidence type="ECO:0000259" key="10">
    <source>
        <dbReference type="PROSITE" id="PS50046"/>
    </source>
</evidence>
<gene>
    <name evidence="12" type="ORF">ABLV49_25325</name>
</gene>
<dbReference type="SUPFAM" id="SSF55874">
    <property type="entry name" value="ATPase domain of HSP90 chaperone/DNA topoisomerase II/histidine kinase"/>
    <property type="match status" value="1"/>
</dbReference>
<dbReference type="PROSITE" id="PS50046">
    <property type="entry name" value="PHYTOCHROME_2"/>
    <property type="match status" value="1"/>
</dbReference>
<dbReference type="InterPro" id="IPR013656">
    <property type="entry name" value="PAS_4"/>
</dbReference>
<dbReference type="InterPro" id="IPR036097">
    <property type="entry name" value="HisK_dim/P_sf"/>
</dbReference>
<name>A0AAU7LZV4_9BURK</name>
<dbReference type="InterPro" id="IPR016132">
    <property type="entry name" value="Phyto_chromo_attachment"/>
</dbReference>
<dbReference type="InterPro" id="IPR003661">
    <property type="entry name" value="HisK_dim/P_dom"/>
</dbReference>
<feature type="domain" description="Phytochrome chromophore attachment site" evidence="10">
    <location>
        <begin position="168"/>
        <end position="312"/>
    </location>
</feature>
<comment type="catalytic activity">
    <reaction evidence="1">
        <text>ATP + protein L-histidine = ADP + protein N-phospho-L-histidine.</text>
        <dbReference type="EC" id="2.7.13.3"/>
    </reaction>
</comment>
<keyword evidence="12" id="KW-0067">ATP-binding</keyword>
<reference evidence="12" key="1">
    <citation type="submission" date="2024-05" db="EMBL/GenBank/DDBJ databases">
        <authorList>
            <person name="Bunk B."/>
            <person name="Swiderski J."/>
            <person name="Sproer C."/>
            <person name="Thiel V."/>
        </authorList>
    </citation>
    <scope>NUCLEOTIDE SEQUENCE</scope>
    <source>
        <strain evidence="12">DSM 17735</strain>
        <plasmid evidence="12">p4</plasmid>
    </source>
</reference>
<dbReference type="FunFam" id="1.10.287.130:FF:000001">
    <property type="entry name" value="Two-component sensor histidine kinase"/>
    <property type="match status" value="1"/>
</dbReference>
<dbReference type="RefSeq" id="WP_349283116.1">
    <property type="nucleotide sequence ID" value="NZ_CP157679.1"/>
</dbReference>
<geneLocation type="plasmid" evidence="12">
    <name>p4</name>
</geneLocation>
<evidence type="ECO:0000259" key="11">
    <source>
        <dbReference type="PROSITE" id="PS50109"/>
    </source>
</evidence>
<keyword evidence="12" id="KW-0547">Nucleotide-binding</keyword>
<keyword evidence="6" id="KW-0808">Transferase</keyword>
<evidence type="ECO:0000256" key="8">
    <source>
        <dbReference type="ARBA" id="ARBA00023012"/>
    </source>
</evidence>
<dbReference type="Gene3D" id="1.10.287.130">
    <property type="match status" value="1"/>
</dbReference>
<dbReference type="CDD" id="cd00082">
    <property type="entry name" value="HisKA"/>
    <property type="match status" value="1"/>
</dbReference>
<dbReference type="Pfam" id="PF08448">
    <property type="entry name" value="PAS_4"/>
    <property type="match status" value="1"/>
</dbReference>
<dbReference type="PANTHER" id="PTHR43711">
    <property type="entry name" value="TWO-COMPONENT HISTIDINE KINASE"/>
    <property type="match status" value="1"/>
</dbReference>